<dbReference type="Gene3D" id="2.60.40.1610">
    <property type="entry name" value="Domain of unknown function DUF1254"/>
    <property type="match status" value="1"/>
</dbReference>
<dbReference type="Proteomes" id="UP000317933">
    <property type="component" value="Unassembled WGS sequence"/>
</dbReference>
<dbReference type="InterPro" id="IPR010679">
    <property type="entry name" value="DUF1254"/>
</dbReference>
<dbReference type="InterPro" id="IPR010621">
    <property type="entry name" value="DUF1214"/>
</dbReference>
<dbReference type="AlphaFoldDB" id="A0A502HQ04"/>
<sequence>MNIRLATLMLLGASTVSSAFAQTYKTDIPPSIVTPNSLETRLGPLRFNDGFPDEATVQKVYDNLDFQRGVQAFLTAMPAASLSAIRKGITQFGPANQTVALFENLMDAKSLFLTGNSENIYGWAWIDLKDGPIVIESPPNTLSIIDDFWFRYVGDLGNAGPDKGKGGKYLLLPPGYDGPVPEGYFVFRSPTLGNIFITRAFQLNGDPKPGVENIKQHLRIYPLAQATTTPPPTNFVNVSGKAFNTIHALDITFFDEVNEVVQEESNAAMDPETLGVLAAIGIEKGKPFAPDERMKKILTEAAAVGSATARTLTFRSRIKDSYFYPNSAWGTPFVGGSHRYERDGVRLLDPRTYFYFYATANTPAMIAKMVGVGSQYATAFVDANQQPFDGAKTYRLHLPPNIPAKNFWSVVLYDNQTRSMLQTDQQFPSIGSERKGIVLNPDTSVDLYFGPKAPPGKESNWVQTTPGKGWNTVLRLYGPLEPWFNKTWRPGEIEEVKP</sequence>
<evidence type="ECO:0000256" key="1">
    <source>
        <dbReference type="SAM" id="SignalP"/>
    </source>
</evidence>
<protein>
    <submittedName>
        <fullName evidence="4">DUF1254 domain-containing protein</fullName>
    </submittedName>
</protein>
<keyword evidence="1" id="KW-0732">Signal</keyword>
<dbReference type="PANTHER" id="PTHR36509:SF3">
    <property type="entry name" value="SIGNAL PEPTIDE PROTEIN"/>
    <property type="match status" value="1"/>
</dbReference>
<evidence type="ECO:0000259" key="2">
    <source>
        <dbReference type="Pfam" id="PF06742"/>
    </source>
</evidence>
<dbReference type="InterPro" id="IPR037050">
    <property type="entry name" value="DUF1254_sf"/>
</dbReference>
<evidence type="ECO:0000259" key="3">
    <source>
        <dbReference type="Pfam" id="PF06863"/>
    </source>
</evidence>
<dbReference type="PANTHER" id="PTHR36509">
    <property type="entry name" value="BLL3101 PROTEIN"/>
    <property type="match status" value="1"/>
</dbReference>
<evidence type="ECO:0000313" key="5">
    <source>
        <dbReference type="Proteomes" id="UP000317933"/>
    </source>
</evidence>
<dbReference type="SUPFAM" id="SSF160935">
    <property type="entry name" value="VPA0735-like"/>
    <property type="match status" value="1"/>
</dbReference>
<organism evidence="4 5">
    <name type="scientific">Pseudomonas arsenicoxydans</name>
    <dbReference type="NCBI Taxonomy" id="702115"/>
    <lineage>
        <taxon>Bacteria</taxon>
        <taxon>Pseudomonadati</taxon>
        <taxon>Pseudomonadota</taxon>
        <taxon>Gammaproteobacteria</taxon>
        <taxon>Pseudomonadales</taxon>
        <taxon>Pseudomonadaceae</taxon>
        <taxon>Pseudomonas</taxon>
    </lineage>
</organism>
<feature type="domain" description="DUF1214" evidence="2">
    <location>
        <begin position="374"/>
        <end position="480"/>
    </location>
</feature>
<evidence type="ECO:0000313" key="4">
    <source>
        <dbReference type="EMBL" id="TPG75240.1"/>
    </source>
</evidence>
<dbReference type="RefSeq" id="WP_140669142.1">
    <property type="nucleotide sequence ID" value="NZ_RCZE01000010.1"/>
</dbReference>
<dbReference type="Pfam" id="PF06863">
    <property type="entry name" value="DUF1254"/>
    <property type="match status" value="1"/>
</dbReference>
<dbReference type="Gene3D" id="1.10.3360.10">
    <property type="entry name" value="VPA0735-like domain"/>
    <property type="match status" value="1"/>
</dbReference>
<feature type="signal peptide" evidence="1">
    <location>
        <begin position="1"/>
        <end position="21"/>
    </location>
</feature>
<comment type="caution">
    <text evidence="4">The sequence shown here is derived from an EMBL/GenBank/DDBJ whole genome shotgun (WGS) entry which is preliminary data.</text>
</comment>
<dbReference type="InterPro" id="IPR037049">
    <property type="entry name" value="DUF1214_C_sf"/>
</dbReference>
<dbReference type="EMBL" id="RCZE01000010">
    <property type="protein sequence ID" value="TPG75240.1"/>
    <property type="molecule type" value="Genomic_DNA"/>
</dbReference>
<dbReference type="Gene3D" id="2.60.120.600">
    <property type="entry name" value="Domain of unknown function DUF1214, C-terminal domain"/>
    <property type="match status" value="1"/>
</dbReference>
<proteinExistence type="predicted"/>
<reference evidence="4 5" key="1">
    <citation type="journal article" date="2019" name="Environ. Microbiol.">
        <title>Species interactions and distinct microbial communities in high Arctic permafrost affected cryosols are associated with the CH4 and CO2 gas fluxes.</title>
        <authorList>
            <person name="Altshuler I."/>
            <person name="Hamel J."/>
            <person name="Turney S."/>
            <person name="Magnuson E."/>
            <person name="Levesque R."/>
            <person name="Greer C."/>
            <person name="Whyte L.G."/>
        </authorList>
    </citation>
    <scope>NUCLEOTIDE SEQUENCE [LARGE SCALE GENOMIC DNA]</scope>
    <source>
        <strain evidence="4 5">E3</strain>
    </source>
</reference>
<gene>
    <name evidence="4" type="ORF">EAH78_20485</name>
</gene>
<dbReference type="Pfam" id="PF06742">
    <property type="entry name" value="DUF1214"/>
    <property type="match status" value="1"/>
</dbReference>
<name>A0A502HQ04_9PSED</name>
<accession>A0A502HQ04</accession>
<feature type="domain" description="DUF1254" evidence="3">
    <location>
        <begin position="101"/>
        <end position="222"/>
    </location>
</feature>
<feature type="chain" id="PRO_5021284802" evidence="1">
    <location>
        <begin position="22"/>
        <end position="498"/>
    </location>
</feature>